<keyword evidence="1" id="KW-0472">Membrane</keyword>
<evidence type="ECO:0000313" key="2">
    <source>
        <dbReference type="EMBL" id="GFU19868.1"/>
    </source>
</evidence>
<accession>A0A8X6QI17</accession>
<keyword evidence="1" id="KW-0812">Transmembrane</keyword>
<name>A0A8X6QI17_NEPPI</name>
<feature type="transmembrane region" description="Helical" evidence="1">
    <location>
        <begin position="45"/>
        <end position="65"/>
    </location>
</feature>
<dbReference type="Proteomes" id="UP000887013">
    <property type="component" value="Unassembled WGS sequence"/>
</dbReference>
<evidence type="ECO:0000256" key="1">
    <source>
        <dbReference type="SAM" id="Phobius"/>
    </source>
</evidence>
<proteinExistence type="predicted"/>
<keyword evidence="3" id="KW-1185">Reference proteome</keyword>
<dbReference type="EMBL" id="BMAW01127135">
    <property type="protein sequence ID" value="GFU19868.1"/>
    <property type="molecule type" value="Genomic_DNA"/>
</dbReference>
<evidence type="ECO:0000313" key="3">
    <source>
        <dbReference type="Proteomes" id="UP000887013"/>
    </source>
</evidence>
<keyword evidence="1" id="KW-1133">Transmembrane helix</keyword>
<comment type="caution">
    <text evidence="2">The sequence shown here is derived from an EMBL/GenBank/DDBJ whole genome shotgun (WGS) entry which is preliminary data.</text>
</comment>
<protein>
    <submittedName>
        <fullName evidence="2">Uncharacterized protein</fullName>
    </submittedName>
</protein>
<sequence>MLSGADKGSLSLGTGLNCCRSNGRGTIELRIISTFVAKMDVKRRALFLIFLVSSNYVGVAMGQGFCQPSPRLEQLFRRCLDQARAQMEDSYTLQDNTVGNVQLTGGRVTGVKNCRITPPVTCACNRDSVNIYINLSFLDVTVTFLVTLLDDLLGGLVGQLGSNLARLVGQVVNLLVSLLALEINVVITVEQRFIPGSTCTVTNFRVTRISEIRLLSLNLTPLLGGLLTPIVDTLLRNLMERQVRPIITSEFQKVTVTRDMFTCSVA</sequence>
<gene>
    <name evidence="2" type="primary">AVEN_120516_1</name>
    <name evidence="2" type="ORF">NPIL_639101</name>
</gene>
<dbReference type="OrthoDB" id="6435020at2759"/>
<reference evidence="2" key="1">
    <citation type="submission" date="2020-08" db="EMBL/GenBank/DDBJ databases">
        <title>Multicomponent nature underlies the extraordinary mechanical properties of spider dragline silk.</title>
        <authorList>
            <person name="Kono N."/>
            <person name="Nakamura H."/>
            <person name="Mori M."/>
            <person name="Yoshida Y."/>
            <person name="Ohtoshi R."/>
            <person name="Malay A.D."/>
            <person name="Moran D.A.P."/>
            <person name="Tomita M."/>
            <person name="Numata K."/>
            <person name="Arakawa K."/>
        </authorList>
    </citation>
    <scope>NUCLEOTIDE SEQUENCE</scope>
</reference>
<dbReference type="AlphaFoldDB" id="A0A8X6QI17"/>
<organism evidence="2 3">
    <name type="scientific">Nephila pilipes</name>
    <name type="common">Giant wood spider</name>
    <name type="synonym">Nephila maculata</name>
    <dbReference type="NCBI Taxonomy" id="299642"/>
    <lineage>
        <taxon>Eukaryota</taxon>
        <taxon>Metazoa</taxon>
        <taxon>Ecdysozoa</taxon>
        <taxon>Arthropoda</taxon>
        <taxon>Chelicerata</taxon>
        <taxon>Arachnida</taxon>
        <taxon>Araneae</taxon>
        <taxon>Araneomorphae</taxon>
        <taxon>Entelegynae</taxon>
        <taxon>Araneoidea</taxon>
        <taxon>Nephilidae</taxon>
        <taxon>Nephila</taxon>
    </lineage>
</organism>